<dbReference type="SUPFAM" id="SSF48403">
    <property type="entry name" value="Ankyrin repeat"/>
    <property type="match status" value="1"/>
</dbReference>
<dbReference type="Gene3D" id="1.25.40.20">
    <property type="entry name" value="Ankyrin repeat-containing domain"/>
    <property type="match status" value="1"/>
</dbReference>
<feature type="repeat" description="ANK" evidence="1">
    <location>
        <begin position="224"/>
        <end position="256"/>
    </location>
</feature>
<gene>
    <name evidence="2" type="ORF">H0H81_002501</name>
</gene>
<reference evidence="2" key="1">
    <citation type="submission" date="2021-02" db="EMBL/GenBank/DDBJ databases">
        <authorList>
            <person name="Nieuwenhuis M."/>
            <person name="Van De Peppel L.J.J."/>
        </authorList>
    </citation>
    <scope>NUCLEOTIDE SEQUENCE</scope>
    <source>
        <strain evidence="2">D49</strain>
    </source>
</reference>
<dbReference type="AlphaFoldDB" id="A0A9P7GI31"/>
<organism evidence="2 3">
    <name type="scientific">Sphagnurus paluster</name>
    <dbReference type="NCBI Taxonomy" id="117069"/>
    <lineage>
        <taxon>Eukaryota</taxon>
        <taxon>Fungi</taxon>
        <taxon>Dikarya</taxon>
        <taxon>Basidiomycota</taxon>
        <taxon>Agaricomycotina</taxon>
        <taxon>Agaricomycetes</taxon>
        <taxon>Agaricomycetidae</taxon>
        <taxon>Agaricales</taxon>
        <taxon>Tricholomatineae</taxon>
        <taxon>Lyophyllaceae</taxon>
        <taxon>Sphagnurus</taxon>
    </lineage>
</organism>
<keyword evidence="1" id="KW-0040">ANK repeat</keyword>
<keyword evidence="3" id="KW-1185">Reference proteome</keyword>
<reference evidence="2" key="2">
    <citation type="submission" date="2021-10" db="EMBL/GenBank/DDBJ databases">
        <title>Phylogenomics reveals ancestral predisposition of the termite-cultivated fungus Termitomyces towards a domesticated lifestyle.</title>
        <authorList>
            <person name="Auxier B."/>
            <person name="Grum-Grzhimaylo A."/>
            <person name="Cardenas M.E."/>
            <person name="Lodge J.D."/>
            <person name="Laessoe T."/>
            <person name="Pedersen O."/>
            <person name="Smith M.E."/>
            <person name="Kuyper T.W."/>
            <person name="Franco-Molano E.A."/>
            <person name="Baroni T.J."/>
            <person name="Aanen D.K."/>
        </authorList>
    </citation>
    <scope>NUCLEOTIDE SEQUENCE</scope>
    <source>
        <strain evidence="2">D49</strain>
    </source>
</reference>
<dbReference type="OrthoDB" id="508139at2759"/>
<sequence>MSSPQLNDVSFEISHHRGPDFLTDIRIKAIHTTSTDTVATLRAFKILRQFCKGSFLEAMDCITGELHQFSVKLFDKYGLYQGAGLGYRILEQLVESTYVQMADTLMCWPAPSRVSDPTEWVKIQKRQINFFRQFGFRRVGRTDFFAYSPDPTHPSHSIPISGDAENLSEAFDSSAETGLSKQDMARKYPLHTIIMNSTGGQWVINTIRAHYLADESSIHVANAQGFTPIHIALKKANVDAVRTLLDLGVMDDLQKSQNAEGVTPLEGLTEAMQSNRDFAETLLGQWDSGYSADELTCEFLIKRALGMPTMPNDLQEYIAQRKWGCTCGSCAGGWLSKRMQFRLLCQAGMYEDMMEGEKSQFLQGKPHSDPMSLCDNASSYLPPHLHASVFKMFYIGFQSVFRAIIIALKNPDYLFGKDLISALSAGQRGVNFYFGKGGKIEYALDAITDAALEQSLLGSGDFEDTWDEEDDFKNLPMCDADLEFGLVRRMMGLNPAMRWGPY</sequence>
<comment type="caution">
    <text evidence="2">The sequence shown here is derived from an EMBL/GenBank/DDBJ whole genome shotgun (WGS) entry which is preliminary data.</text>
</comment>
<evidence type="ECO:0000313" key="2">
    <source>
        <dbReference type="EMBL" id="KAG5649685.1"/>
    </source>
</evidence>
<evidence type="ECO:0000256" key="1">
    <source>
        <dbReference type="PROSITE-ProRule" id="PRU00023"/>
    </source>
</evidence>
<dbReference type="PROSITE" id="PS50088">
    <property type="entry name" value="ANK_REPEAT"/>
    <property type="match status" value="1"/>
</dbReference>
<dbReference type="PROSITE" id="PS50297">
    <property type="entry name" value="ANK_REP_REGION"/>
    <property type="match status" value="1"/>
</dbReference>
<accession>A0A9P7GI31</accession>
<dbReference type="Proteomes" id="UP000717328">
    <property type="component" value="Unassembled WGS sequence"/>
</dbReference>
<name>A0A9P7GI31_9AGAR</name>
<proteinExistence type="predicted"/>
<dbReference type="EMBL" id="JABCKI010000778">
    <property type="protein sequence ID" value="KAG5649685.1"/>
    <property type="molecule type" value="Genomic_DNA"/>
</dbReference>
<dbReference type="InterPro" id="IPR002110">
    <property type="entry name" value="Ankyrin_rpt"/>
</dbReference>
<evidence type="ECO:0000313" key="3">
    <source>
        <dbReference type="Proteomes" id="UP000717328"/>
    </source>
</evidence>
<protein>
    <submittedName>
        <fullName evidence="2">Uncharacterized protein</fullName>
    </submittedName>
</protein>
<dbReference type="InterPro" id="IPR036770">
    <property type="entry name" value="Ankyrin_rpt-contain_sf"/>
</dbReference>